<dbReference type="Pfam" id="PF07898">
    <property type="entry name" value="DUF1676"/>
    <property type="match status" value="1"/>
</dbReference>
<dbReference type="AlphaFoldDB" id="A0ABD2WWG1"/>
<evidence type="ECO:0000313" key="5">
    <source>
        <dbReference type="Proteomes" id="UP001627154"/>
    </source>
</evidence>
<dbReference type="PANTHER" id="PTHR21879">
    <property type="entry name" value="FI03362P-RELATED-RELATED"/>
    <property type="match status" value="1"/>
</dbReference>
<evidence type="ECO:0000256" key="3">
    <source>
        <dbReference type="SAM" id="SignalP"/>
    </source>
</evidence>
<sequence>MTIMMLWAVIVCLVALPIATTDTSATEMTTSNDNGSKTTTTAIKPMAHQTSSSSSSSSWDKEAYLKRSFDWFSDKLLGILETFVPDGRQARSTSLDGRKHNKKKKKLKLNKYVFPLIVGFLLIKSVLLPLALKALAILSGKAVVLSLMSLILAAIIGLRSIVGGGGGNVPFQSKVDLVNLPLTKYKRKDLLDYGDPTVEEETPYRYYSDRHRRRRNWKLIKLGPNLLQWLARYATMGRRR</sequence>
<keyword evidence="3" id="KW-0732">Signal</keyword>
<evidence type="ECO:0000256" key="2">
    <source>
        <dbReference type="SAM" id="Phobius"/>
    </source>
</evidence>
<accession>A0ABD2WWG1</accession>
<keyword evidence="2" id="KW-1133">Transmembrane helix</keyword>
<name>A0ABD2WWG1_9HYME</name>
<keyword evidence="5" id="KW-1185">Reference proteome</keyword>
<reference evidence="4 5" key="1">
    <citation type="journal article" date="2024" name="bioRxiv">
        <title>A reference genome for Trichogramma kaykai: A tiny desert-dwelling parasitoid wasp with competing sex-ratio distorters.</title>
        <authorList>
            <person name="Culotta J."/>
            <person name="Lindsey A.R."/>
        </authorList>
    </citation>
    <scope>NUCLEOTIDE SEQUENCE [LARGE SCALE GENOMIC DNA]</scope>
    <source>
        <strain evidence="4 5">KSX58</strain>
    </source>
</reference>
<organism evidence="4 5">
    <name type="scientific">Trichogramma kaykai</name>
    <dbReference type="NCBI Taxonomy" id="54128"/>
    <lineage>
        <taxon>Eukaryota</taxon>
        <taxon>Metazoa</taxon>
        <taxon>Ecdysozoa</taxon>
        <taxon>Arthropoda</taxon>
        <taxon>Hexapoda</taxon>
        <taxon>Insecta</taxon>
        <taxon>Pterygota</taxon>
        <taxon>Neoptera</taxon>
        <taxon>Endopterygota</taxon>
        <taxon>Hymenoptera</taxon>
        <taxon>Apocrita</taxon>
        <taxon>Proctotrupomorpha</taxon>
        <taxon>Chalcidoidea</taxon>
        <taxon>Trichogrammatidae</taxon>
        <taxon>Trichogramma</taxon>
    </lineage>
</organism>
<feature type="compositionally biased region" description="Polar residues" evidence="1">
    <location>
        <begin position="32"/>
        <end position="42"/>
    </location>
</feature>
<feature type="region of interest" description="Disordered" evidence="1">
    <location>
        <begin position="25"/>
        <end position="57"/>
    </location>
</feature>
<keyword evidence="2" id="KW-0812">Transmembrane</keyword>
<gene>
    <name evidence="4" type="ORF">TKK_009220</name>
</gene>
<dbReference type="InterPro" id="IPR012464">
    <property type="entry name" value="DUF1676"/>
</dbReference>
<feature type="chain" id="PRO_5044830102" evidence="3">
    <location>
        <begin position="26"/>
        <end position="240"/>
    </location>
</feature>
<keyword evidence="2" id="KW-0472">Membrane</keyword>
<feature type="transmembrane region" description="Helical" evidence="2">
    <location>
        <begin position="112"/>
        <end position="130"/>
    </location>
</feature>
<comment type="caution">
    <text evidence="4">The sequence shown here is derived from an EMBL/GenBank/DDBJ whole genome shotgun (WGS) entry which is preliminary data.</text>
</comment>
<evidence type="ECO:0000256" key="1">
    <source>
        <dbReference type="SAM" id="MobiDB-lite"/>
    </source>
</evidence>
<dbReference type="Proteomes" id="UP001627154">
    <property type="component" value="Unassembled WGS sequence"/>
</dbReference>
<feature type="signal peptide" evidence="3">
    <location>
        <begin position="1"/>
        <end position="25"/>
    </location>
</feature>
<dbReference type="EMBL" id="JBJJXI010000067">
    <property type="protein sequence ID" value="KAL3397204.1"/>
    <property type="molecule type" value="Genomic_DNA"/>
</dbReference>
<proteinExistence type="predicted"/>
<evidence type="ECO:0000313" key="4">
    <source>
        <dbReference type="EMBL" id="KAL3397204.1"/>
    </source>
</evidence>
<protein>
    <submittedName>
        <fullName evidence="4">Uncharacterized protein</fullName>
    </submittedName>
</protein>
<feature type="transmembrane region" description="Helical" evidence="2">
    <location>
        <begin position="142"/>
        <end position="162"/>
    </location>
</feature>